<dbReference type="Proteomes" id="UP001241377">
    <property type="component" value="Unassembled WGS sequence"/>
</dbReference>
<accession>A0ACC2WNJ8</accession>
<protein>
    <submittedName>
        <fullName evidence="1">Uncharacterized protein</fullName>
    </submittedName>
</protein>
<evidence type="ECO:0000313" key="1">
    <source>
        <dbReference type="EMBL" id="KAJ9112632.1"/>
    </source>
</evidence>
<comment type="caution">
    <text evidence="1">The sequence shown here is derived from an EMBL/GenBank/DDBJ whole genome shotgun (WGS) entry which is preliminary data.</text>
</comment>
<name>A0ACC2WNJ8_9TREE</name>
<reference evidence="1" key="1">
    <citation type="submission" date="2023-04" db="EMBL/GenBank/DDBJ databases">
        <title>Draft Genome sequencing of Naganishia species isolated from polar environments using Oxford Nanopore Technology.</title>
        <authorList>
            <person name="Leo P."/>
            <person name="Venkateswaran K."/>
        </authorList>
    </citation>
    <scope>NUCLEOTIDE SEQUENCE</scope>
    <source>
        <strain evidence="1">MNA-CCFEE 5261</strain>
    </source>
</reference>
<evidence type="ECO:0000313" key="2">
    <source>
        <dbReference type="Proteomes" id="UP001241377"/>
    </source>
</evidence>
<gene>
    <name evidence="1" type="ORF">QFC19_000652</name>
</gene>
<dbReference type="EMBL" id="JASBWR010000004">
    <property type="protein sequence ID" value="KAJ9112632.1"/>
    <property type="molecule type" value="Genomic_DNA"/>
</dbReference>
<organism evidence="1 2">
    <name type="scientific">Naganishia cerealis</name>
    <dbReference type="NCBI Taxonomy" id="610337"/>
    <lineage>
        <taxon>Eukaryota</taxon>
        <taxon>Fungi</taxon>
        <taxon>Dikarya</taxon>
        <taxon>Basidiomycota</taxon>
        <taxon>Agaricomycotina</taxon>
        <taxon>Tremellomycetes</taxon>
        <taxon>Filobasidiales</taxon>
        <taxon>Filobasidiaceae</taxon>
        <taxon>Naganishia</taxon>
    </lineage>
</organism>
<keyword evidence="2" id="KW-1185">Reference proteome</keyword>
<sequence length="663" mass="72573">MPPRRKGAGKMNAAASKRAGKQQAASSPRERSTTTVVFKPEDGTVDTKSKPALLQVPPSTTLAADPSPVKEKISMPNKEETYSLTDETAAGASMDINKAISPAKEFEVAPGAQRPDSDIGQTDEVQNHSQTAIKQATTVTYPDSETEDVSDREHEETTRIGQIEQPLEEVEMDIADDEENESDTLDIPFSTEKIRHTSPISARVLQNVRALKEEILNGGGNMSGIGRVASFNLGRIDNSPDDGMQEANGDVVLTGAPRKVSALSHSPRQSTGDIQGGGQRSVDSVETTTRLAEIGSSSPPAWGRGALKREPLQEEKFPGYAPEDSRAFKRPRKDSFHSASLQSGESNRWRSGQVGDDRSREQERDNVRDNERYIERSQRMDEDYQGMRTDRREGFSTQSQQSNQNISGRNLEEARTRVGLENQVDSRLRDHDSGKVQREEQRDTARDNFKPFDTERRPSGAFPIPPRPPSLAPPALQHVRENQGPPPFPPPFPPPAHYSARAPPVPPAMLASAQSLRPSPTWPPATKRQHETDSLAETGPRSSPYPSRSNAGFGRPTDAGTAPLRDEQQPPNCLPHNAPGPTERKGFQDRKTPLTAEPMNRARENWNLPTSSSLPVNPSALPSLTAANLGANARHDDFPPRSTGRPASRVSDDGRSNVSEARR</sequence>
<proteinExistence type="predicted"/>